<evidence type="ECO:0000256" key="1">
    <source>
        <dbReference type="ARBA" id="ARBA00004429"/>
    </source>
</evidence>
<feature type="transmembrane region" description="Helical" evidence="8">
    <location>
        <begin position="125"/>
        <end position="146"/>
    </location>
</feature>
<dbReference type="Pfam" id="PF00528">
    <property type="entry name" value="BPD_transp_1"/>
    <property type="match status" value="1"/>
</dbReference>
<dbReference type="Proteomes" id="UP000054740">
    <property type="component" value="Unassembled WGS sequence"/>
</dbReference>
<dbReference type="AlphaFoldDB" id="A0A158H6W8"/>
<evidence type="ECO:0000256" key="6">
    <source>
        <dbReference type="ARBA" id="ARBA00022989"/>
    </source>
</evidence>
<protein>
    <submittedName>
        <fullName evidence="10">ABC transporter permease</fullName>
    </submittedName>
</protein>
<organism evidence="10 11">
    <name type="scientific">Caballeronia cordobensis</name>
    <name type="common">Burkholderia cordobensis</name>
    <dbReference type="NCBI Taxonomy" id="1353886"/>
    <lineage>
        <taxon>Bacteria</taxon>
        <taxon>Pseudomonadati</taxon>
        <taxon>Pseudomonadota</taxon>
        <taxon>Betaproteobacteria</taxon>
        <taxon>Burkholderiales</taxon>
        <taxon>Burkholderiaceae</taxon>
        <taxon>Caballeronia</taxon>
    </lineage>
</organism>
<keyword evidence="6 8" id="KW-1133">Transmembrane helix</keyword>
<dbReference type="RefSeq" id="WP_052485661.1">
    <property type="nucleotide sequence ID" value="NZ_AP014577.1"/>
</dbReference>
<proteinExistence type="inferred from homology"/>
<dbReference type="InterPro" id="IPR035906">
    <property type="entry name" value="MetI-like_sf"/>
</dbReference>
<evidence type="ECO:0000256" key="5">
    <source>
        <dbReference type="ARBA" id="ARBA00022692"/>
    </source>
</evidence>
<dbReference type="PROSITE" id="PS50928">
    <property type="entry name" value="ABC_TM1"/>
    <property type="match status" value="1"/>
</dbReference>
<dbReference type="PANTHER" id="PTHR43357:SF4">
    <property type="entry name" value="INNER MEMBRANE ABC TRANSPORTER PERMEASE PROTEIN YDCV"/>
    <property type="match status" value="1"/>
</dbReference>
<dbReference type="CDD" id="cd06261">
    <property type="entry name" value="TM_PBP2"/>
    <property type="match status" value="1"/>
</dbReference>
<feature type="transmembrane region" description="Helical" evidence="8">
    <location>
        <begin position="259"/>
        <end position="281"/>
    </location>
</feature>
<dbReference type="GO" id="GO:0055085">
    <property type="term" value="P:transmembrane transport"/>
    <property type="evidence" value="ECO:0007669"/>
    <property type="project" value="InterPro"/>
</dbReference>
<feature type="transmembrane region" description="Helical" evidence="8">
    <location>
        <begin position="34"/>
        <end position="59"/>
    </location>
</feature>
<dbReference type="GO" id="GO:0005886">
    <property type="term" value="C:plasma membrane"/>
    <property type="evidence" value="ECO:0007669"/>
    <property type="project" value="UniProtKB-SubCell"/>
</dbReference>
<evidence type="ECO:0000256" key="7">
    <source>
        <dbReference type="ARBA" id="ARBA00023136"/>
    </source>
</evidence>
<dbReference type="Gene3D" id="1.10.3720.10">
    <property type="entry name" value="MetI-like"/>
    <property type="match status" value="1"/>
</dbReference>
<evidence type="ECO:0000313" key="10">
    <source>
        <dbReference type="EMBL" id="SAL39719.1"/>
    </source>
</evidence>
<evidence type="ECO:0000256" key="2">
    <source>
        <dbReference type="ARBA" id="ARBA00022448"/>
    </source>
</evidence>
<evidence type="ECO:0000256" key="4">
    <source>
        <dbReference type="ARBA" id="ARBA00022519"/>
    </source>
</evidence>
<feature type="transmembrane region" description="Helical" evidence="8">
    <location>
        <begin position="158"/>
        <end position="181"/>
    </location>
</feature>
<dbReference type="InterPro" id="IPR000515">
    <property type="entry name" value="MetI-like"/>
</dbReference>
<accession>A0A158H6W8</accession>
<keyword evidence="2 8" id="KW-0813">Transport</keyword>
<evidence type="ECO:0000256" key="8">
    <source>
        <dbReference type="RuleBase" id="RU363032"/>
    </source>
</evidence>
<feature type="domain" description="ABC transmembrane type-1" evidence="9">
    <location>
        <begin position="90"/>
        <end position="278"/>
    </location>
</feature>
<keyword evidence="3" id="KW-1003">Cell membrane</keyword>
<keyword evidence="7 8" id="KW-0472">Membrane</keyword>
<keyword evidence="11" id="KW-1185">Reference proteome</keyword>
<reference evidence="11" key="1">
    <citation type="submission" date="2016-01" db="EMBL/GenBank/DDBJ databases">
        <authorList>
            <person name="Peeters C."/>
        </authorList>
    </citation>
    <scope>NUCLEOTIDE SEQUENCE [LARGE SCALE GENOMIC DNA]</scope>
</reference>
<dbReference type="SUPFAM" id="SSF161098">
    <property type="entry name" value="MetI-like"/>
    <property type="match status" value="1"/>
</dbReference>
<evidence type="ECO:0000259" key="9">
    <source>
        <dbReference type="PROSITE" id="PS50928"/>
    </source>
</evidence>
<gene>
    <name evidence="10" type="ORF">AWB70_02940</name>
</gene>
<evidence type="ECO:0000256" key="3">
    <source>
        <dbReference type="ARBA" id="ARBA00022475"/>
    </source>
</evidence>
<evidence type="ECO:0000313" key="11">
    <source>
        <dbReference type="Proteomes" id="UP000054740"/>
    </source>
</evidence>
<feature type="transmembrane region" description="Helical" evidence="8">
    <location>
        <begin position="86"/>
        <end position="113"/>
    </location>
</feature>
<dbReference type="PANTHER" id="PTHR43357">
    <property type="entry name" value="INNER MEMBRANE ABC TRANSPORTER PERMEASE PROTEIN YDCV"/>
    <property type="match status" value="1"/>
</dbReference>
<comment type="subcellular location">
    <subcellularLocation>
        <location evidence="1">Cell inner membrane</location>
        <topology evidence="1">Multi-pass membrane protein</topology>
    </subcellularLocation>
    <subcellularLocation>
        <location evidence="8">Cell membrane</location>
        <topology evidence="8">Multi-pass membrane protein</topology>
    </subcellularLocation>
</comment>
<feature type="transmembrane region" description="Helical" evidence="8">
    <location>
        <begin position="202"/>
        <end position="225"/>
    </location>
</feature>
<sequence length="290" mass="31167">MMDTATRVTDGSNGRDMVARPEPARRDWRRTLRVLGALGGWCGYLFLLLPSLVIVPISFGGGTELTFPPKTFSLALFRQFFADPAWWGACVTSVSVALIASAISIGVGVPGAYALARGRFPGKRVLETFAITPMLVPVVVLGLGIYKQFSMFALVNTVWGLALAHAVLVVPFVVIAVGSGLRHADASLEAVALVMGASRVRIFFQVVLPQIRASVAVSMLFAFLLSFDEVVVAYFISGPQTTTLPVKMYSAIRWEVSPVLAAVSTLLTLISLFVCLGIMALQRRDASAEQ</sequence>
<name>A0A158H6W8_CABCO</name>
<comment type="similarity">
    <text evidence="8">Belongs to the binding-protein-dependent transport system permease family.</text>
</comment>
<keyword evidence="5 8" id="KW-0812">Transmembrane</keyword>
<dbReference type="EMBL" id="FCNY02000007">
    <property type="protein sequence ID" value="SAL39719.1"/>
    <property type="molecule type" value="Genomic_DNA"/>
</dbReference>
<keyword evidence="4" id="KW-0997">Cell inner membrane</keyword>